<accession>A0ABT1RBD4</accession>
<comment type="caution">
    <text evidence="3">The sequence shown here is derived from an EMBL/GenBank/DDBJ whole genome shotgun (WGS) entry which is preliminary data.</text>
</comment>
<dbReference type="PANTHER" id="PTHR21017:SF17">
    <property type="entry name" value="PROTEIN NIPSNAP"/>
    <property type="match status" value="1"/>
</dbReference>
<dbReference type="Gene3D" id="3.30.70.100">
    <property type="match status" value="1"/>
</dbReference>
<dbReference type="Proteomes" id="UP000996601">
    <property type="component" value="Unassembled WGS sequence"/>
</dbReference>
<dbReference type="Pfam" id="PF07978">
    <property type="entry name" value="NIPSNAP"/>
    <property type="match status" value="1"/>
</dbReference>
<evidence type="ECO:0000313" key="4">
    <source>
        <dbReference type="Proteomes" id="UP000996601"/>
    </source>
</evidence>
<dbReference type="RefSeq" id="WP_256119130.1">
    <property type="nucleotide sequence ID" value="NZ_WHSB02000008.1"/>
</dbReference>
<keyword evidence="4" id="KW-1185">Reference proteome</keyword>
<dbReference type="InterPro" id="IPR012577">
    <property type="entry name" value="NIPSNAP"/>
</dbReference>
<evidence type="ECO:0000313" key="3">
    <source>
        <dbReference type="EMBL" id="MCQ4632496.1"/>
    </source>
</evidence>
<organism evidence="3 4">
    <name type="scientific">Shinella lacus</name>
    <dbReference type="NCBI Taxonomy" id="2654216"/>
    <lineage>
        <taxon>Bacteria</taxon>
        <taxon>Pseudomonadati</taxon>
        <taxon>Pseudomonadota</taxon>
        <taxon>Alphaproteobacteria</taxon>
        <taxon>Hyphomicrobiales</taxon>
        <taxon>Rhizobiaceae</taxon>
        <taxon>Shinella</taxon>
    </lineage>
</organism>
<proteinExistence type="inferred from homology"/>
<protein>
    <submittedName>
        <fullName evidence="3">NIPSNAP family protein</fullName>
    </submittedName>
</protein>
<dbReference type="PANTHER" id="PTHR21017">
    <property type="entry name" value="NIPSNAP-RELATED"/>
    <property type="match status" value="1"/>
</dbReference>
<feature type="domain" description="NIPSNAP" evidence="2">
    <location>
        <begin position="3"/>
        <end position="102"/>
    </location>
</feature>
<name>A0ABT1RBD4_9HYPH</name>
<gene>
    <name evidence="3" type="ORF">GB927_020805</name>
</gene>
<dbReference type="InterPro" id="IPR051557">
    <property type="entry name" value="NipSnap_domain"/>
</dbReference>
<comment type="similarity">
    <text evidence="1">Belongs to the NipSnap family.</text>
</comment>
<reference evidence="3" key="1">
    <citation type="submission" date="2021-07" db="EMBL/GenBank/DDBJ databases">
        <title>Shinella sp. nov., a novel member of the genus Shinella from water.</title>
        <authorList>
            <person name="Deng Y."/>
        </authorList>
    </citation>
    <scope>NUCLEOTIDE SEQUENCE</scope>
    <source>
        <strain evidence="3">CPCC 100929</strain>
    </source>
</reference>
<dbReference type="InterPro" id="IPR011008">
    <property type="entry name" value="Dimeric_a/b-barrel"/>
</dbReference>
<dbReference type="SUPFAM" id="SSF54909">
    <property type="entry name" value="Dimeric alpha+beta barrel"/>
    <property type="match status" value="1"/>
</dbReference>
<evidence type="ECO:0000259" key="2">
    <source>
        <dbReference type="Pfam" id="PF07978"/>
    </source>
</evidence>
<sequence>MIVEERSYRIRGGMMGAYLRLVEEEGLAIQQPILGDLVGYFVTDIGPLNQVVHLWRYQDLEDRTQRRKRLADDERWQAFTPRLSACIAQMDNRILIPTAFSPMK</sequence>
<evidence type="ECO:0000256" key="1">
    <source>
        <dbReference type="ARBA" id="ARBA00005291"/>
    </source>
</evidence>
<dbReference type="EMBL" id="WHSB02000008">
    <property type="protein sequence ID" value="MCQ4632496.1"/>
    <property type="molecule type" value="Genomic_DNA"/>
</dbReference>